<dbReference type="InterPro" id="IPR052173">
    <property type="entry name" value="Beta-lactam_resp_regulator"/>
</dbReference>
<evidence type="ECO:0000256" key="3">
    <source>
        <dbReference type="ARBA" id="ARBA00022801"/>
    </source>
</evidence>
<evidence type="ECO:0000256" key="5">
    <source>
        <dbReference type="ARBA" id="ARBA00023049"/>
    </source>
</evidence>
<keyword evidence="3 6" id="KW-0378">Hydrolase</keyword>
<keyword evidence="5 6" id="KW-0482">Metalloprotease</keyword>
<evidence type="ECO:0000256" key="7">
    <source>
        <dbReference type="SAM" id="Phobius"/>
    </source>
</evidence>
<keyword evidence="7" id="KW-1133">Transmembrane helix</keyword>
<dbReference type="EMBL" id="CP002593">
    <property type="protein sequence ID" value="AEA26981.1"/>
    <property type="molecule type" value="Genomic_DNA"/>
</dbReference>
<keyword evidence="4 6" id="KW-0862">Zinc</keyword>
<dbReference type="GO" id="GO:0006508">
    <property type="term" value="P:proteolysis"/>
    <property type="evidence" value="ECO:0007669"/>
    <property type="project" value="UniProtKB-KW"/>
</dbReference>
<dbReference type="CDD" id="cd07326">
    <property type="entry name" value="M56_BlaR1_MecR1_like"/>
    <property type="match status" value="1"/>
</dbReference>
<protein>
    <submittedName>
        <fullName evidence="9">Peptidase M48 Ste24p</fullName>
    </submittedName>
</protein>
<evidence type="ECO:0000259" key="8">
    <source>
        <dbReference type="Pfam" id="PF01435"/>
    </source>
</evidence>
<dbReference type="InterPro" id="IPR001915">
    <property type="entry name" value="Peptidase_M48"/>
</dbReference>
<evidence type="ECO:0000256" key="4">
    <source>
        <dbReference type="ARBA" id="ARBA00022833"/>
    </source>
</evidence>
<comment type="similarity">
    <text evidence="6">Belongs to the peptidase M48 family.</text>
</comment>
<dbReference type="PANTHER" id="PTHR34978:SF3">
    <property type="entry name" value="SLR0241 PROTEIN"/>
    <property type="match status" value="1"/>
</dbReference>
<keyword evidence="2" id="KW-0479">Metal-binding</keyword>
<sequence>MTMTVPVLMLLLLGLPAAGGAVASRCARSLPPAVATVLLTIFAVSAAVGTLAALALVGYVGTVDLLPALHPADWSASEIAAALPVPVAAGAGVLAVALTGRGLLGLARTLRSDRAVVATVAGLAAAGDLVVLPDPGILAYAVPARGGRIVVSAGMLRALSGPQRRALLVHERAHLVHHHHRYLRLGYLAAMLNPLLGPVERAVDHAVERWADDAAVRAVGDRAVVAQAIGVAAVAGSSRRGGTTLAAGRGDVVARVRDLLDGPPRRPASDALLVVATVLSWAVVALLVVHTHGLIETAELSGS</sequence>
<name>F4CJV6_PSEUX</name>
<dbReference type="Proteomes" id="UP000007809">
    <property type="component" value="Chromosome"/>
</dbReference>
<feature type="domain" description="Peptidase M48" evidence="8">
    <location>
        <begin position="116"/>
        <end position="183"/>
    </location>
</feature>
<keyword evidence="7" id="KW-0472">Membrane</keyword>
<dbReference type="KEGG" id="pdx:Psed_4835"/>
<gene>
    <name evidence="9" type="ordered locus">Psed_4835</name>
</gene>
<dbReference type="GO" id="GO:0004222">
    <property type="term" value="F:metalloendopeptidase activity"/>
    <property type="evidence" value="ECO:0007669"/>
    <property type="project" value="InterPro"/>
</dbReference>
<evidence type="ECO:0000256" key="1">
    <source>
        <dbReference type="ARBA" id="ARBA00022670"/>
    </source>
</evidence>
<keyword evidence="10" id="KW-1185">Reference proteome</keyword>
<dbReference type="PANTHER" id="PTHR34978">
    <property type="entry name" value="POSSIBLE SENSOR-TRANSDUCER PROTEIN BLAR"/>
    <property type="match status" value="1"/>
</dbReference>
<proteinExistence type="inferred from homology"/>
<dbReference type="STRING" id="675635.Psed_4835"/>
<feature type="transmembrane region" description="Helical" evidence="7">
    <location>
        <begin position="271"/>
        <end position="295"/>
    </location>
</feature>
<keyword evidence="7" id="KW-0812">Transmembrane</keyword>
<evidence type="ECO:0000256" key="6">
    <source>
        <dbReference type="RuleBase" id="RU003983"/>
    </source>
</evidence>
<keyword evidence="1 6" id="KW-0645">Protease</keyword>
<dbReference type="AlphaFoldDB" id="F4CJV6"/>
<reference evidence="9 10" key="1">
    <citation type="journal article" date="2011" name="J. Bacteriol.">
        <title>Genome sequence of the 1,4-dioxane-degrading Pseudonocardia dioxanivorans strain CB1190.</title>
        <authorList>
            <person name="Sales C.M."/>
            <person name="Mahendra S."/>
            <person name="Grostern A."/>
            <person name="Parales R.E."/>
            <person name="Goodwin L.A."/>
            <person name="Woyke T."/>
            <person name="Nolan M."/>
            <person name="Lapidus A."/>
            <person name="Chertkov O."/>
            <person name="Ovchinnikova G."/>
            <person name="Sczyrba A."/>
            <person name="Alvarez-Cohen L."/>
        </authorList>
    </citation>
    <scope>NUCLEOTIDE SEQUENCE [LARGE SCALE GENOMIC DNA]</scope>
    <source>
        <strain evidence="10">ATCC 55486 / DSM 44775 / JCM 13855 / CB1190</strain>
    </source>
</reference>
<feature type="transmembrane region" description="Helical" evidence="7">
    <location>
        <begin position="33"/>
        <end position="60"/>
    </location>
</feature>
<dbReference type="Pfam" id="PF01435">
    <property type="entry name" value="Peptidase_M48"/>
    <property type="match status" value="1"/>
</dbReference>
<dbReference type="Gene3D" id="3.30.2010.10">
    <property type="entry name" value="Metalloproteases ('zincins'), catalytic domain"/>
    <property type="match status" value="1"/>
</dbReference>
<evidence type="ECO:0000256" key="2">
    <source>
        <dbReference type="ARBA" id="ARBA00022723"/>
    </source>
</evidence>
<dbReference type="HOGENOM" id="CLU_060923_0_0_11"/>
<comment type="cofactor">
    <cofactor evidence="6">
        <name>Zn(2+)</name>
        <dbReference type="ChEBI" id="CHEBI:29105"/>
    </cofactor>
    <text evidence="6">Binds 1 zinc ion per subunit.</text>
</comment>
<organism evidence="9 10">
    <name type="scientific">Pseudonocardia dioxanivorans (strain ATCC 55486 / DSM 44775 / JCM 13855 / CB1190)</name>
    <dbReference type="NCBI Taxonomy" id="675635"/>
    <lineage>
        <taxon>Bacteria</taxon>
        <taxon>Bacillati</taxon>
        <taxon>Actinomycetota</taxon>
        <taxon>Actinomycetes</taxon>
        <taxon>Pseudonocardiales</taxon>
        <taxon>Pseudonocardiaceae</taxon>
        <taxon>Pseudonocardia</taxon>
    </lineage>
</organism>
<evidence type="ECO:0000313" key="9">
    <source>
        <dbReference type="EMBL" id="AEA26981.1"/>
    </source>
</evidence>
<evidence type="ECO:0000313" key="10">
    <source>
        <dbReference type="Proteomes" id="UP000007809"/>
    </source>
</evidence>
<dbReference type="GO" id="GO:0046872">
    <property type="term" value="F:metal ion binding"/>
    <property type="evidence" value="ECO:0007669"/>
    <property type="project" value="UniProtKB-KW"/>
</dbReference>
<dbReference type="eggNOG" id="COG0501">
    <property type="taxonomic scope" value="Bacteria"/>
</dbReference>
<accession>F4CJV6</accession>